<dbReference type="OrthoDB" id="542013at2759"/>
<dbReference type="InterPro" id="IPR002347">
    <property type="entry name" value="SDR_fam"/>
</dbReference>
<evidence type="ECO:0000313" key="3">
    <source>
        <dbReference type="Proteomes" id="UP000623467"/>
    </source>
</evidence>
<keyword evidence="3" id="KW-1185">Reference proteome</keyword>
<protein>
    <submittedName>
        <fullName evidence="2">NAD(P)-binding protein</fullName>
    </submittedName>
</protein>
<dbReference type="SUPFAM" id="SSF51735">
    <property type="entry name" value="NAD(P)-binding Rossmann-fold domains"/>
    <property type="match status" value="1"/>
</dbReference>
<dbReference type="EMBL" id="JACAZH010000005">
    <property type="protein sequence ID" value="KAF7367726.1"/>
    <property type="molecule type" value="Genomic_DNA"/>
</dbReference>
<dbReference type="PRINTS" id="PR00081">
    <property type="entry name" value="GDHRDH"/>
</dbReference>
<dbReference type="Pfam" id="PF00106">
    <property type="entry name" value="adh_short"/>
    <property type="match status" value="1"/>
</dbReference>
<organism evidence="2 3">
    <name type="scientific">Mycena sanguinolenta</name>
    <dbReference type="NCBI Taxonomy" id="230812"/>
    <lineage>
        <taxon>Eukaryota</taxon>
        <taxon>Fungi</taxon>
        <taxon>Dikarya</taxon>
        <taxon>Basidiomycota</taxon>
        <taxon>Agaricomycotina</taxon>
        <taxon>Agaricomycetes</taxon>
        <taxon>Agaricomycetidae</taxon>
        <taxon>Agaricales</taxon>
        <taxon>Marasmiineae</taxon>
        <taxon>Mycenaceae</taxon>
        <taxon>Mycena</taxon>
    </lineage>
</organism>
<name>A0A8H6YZP2_9AGAR</name>
<dbReference type="InterPro" id="IPR036291">
    <property type="entry name" value="NAD(P)-bd_dom_sf"/>
</dbReference>
<dbReference type="GO" id="GO:0016491">
    <property type="term" value="F:oxidoreductase activity"/>
    <property type="evidence" value="ECO:0007669"/>
    <property type="project" value="UniProtKB-KW"/>
</dbReference>
<proteinExistence type="predicted"/>
<dbReference type="PANTHER" id="PTHR43157">
    <property type="entry name" value="PHOSPHATIDYLINOSITOL-GLYCAN BIOSYNTHESIS CLASS F PROTEIN-RELATED"/>
    <property type="match status" value="1"/>
</dbReference>
<reference evidence="2" key="1">
    <citation type="submission" date="2020-05" db="EMBL/GenBank/DDBJ databases">
        <title>Mycena genomes resolve the evolution of fungal bioluminescence.</title>
        <authorList>
            <person name="Tsai I.J."/>
        </authorList>
    </citation>
    <scope>NUCLEOTIDE SEQUENCE</scope>
    <source>
        <strain evidence="2">160909Yilan</strain>
    </source>
</reference>
<dbReference type="AlphaFoldDB" id="A0A8H6YZP2"/>
<comment type="caution">
    <text evidence="2">The sequence shown here is derived from an EMBL/GenBank/DDBJ whole genome shotgun (WGS) entry which is preliminary data.</text>
</comment>
<accession>A0A8H6YZP2</accession>
<evidence type="ECO:0000313" key="2">
    <source>
        <dbReference type="EMBL" id="KAF7367726.1"/>
    </source>
</evidence>
<dbReference type="Proteomes" id="UP000623467">
    <property type="component" value="Unassembled WGS sequence"/>
</dbReference>
<keyword evidence="1" id="KW-0560">Oxidoreductase</keyword>
<dbReference type="Gene3D" id="3.40.50.720">
    <property type="entry name" value="NAD(P)-binding Rossmann-like Domain"/>
    <property type="match status" value="1"/>
</dbReference>
<dbReference type="PANTHER" id="PTHR43157:SF35">
    <property type="entry name" value="DEHYDROGENASE_REDUCTASE FAMILY PROTEIN, PUTATIVE-RELATED"/>
    <property type="match status" value="1"/>
</dbReference>
<sequence length="329" mass="35953">MVGSKDLPPSTVPFSTVFLHNQFCEKPQWPAPGTSLAGQTAIVTGCNTGLGFEAAMQLLELGLSRLVLAVRSTERGNAAADKMRLAHPRGQAFARRVEIQLPRIDIVILNAGLIKLAFATVESTGHEEQLQVNYLSTMFLAILLLPILKDKRPLGGAPSHLTIVNAALALAAKNQYKGCNPLIPAFDDPKLWLREETYNASKQLAHMFLWHLVDYVSADDVIVNLSDPAWCKGTDLTRDVEGAGMKLAVKAFGGLTGRPPRVGASCFVDAVVNKGKESHGCFLMSWKIHPFAAFLYTPEGKVVSRRVWEETLAEFEFAGVRQIVESMRA</sequence>
<evidence type="ECO:0000256" key="1">
    <source>
        <dbReference type="ARBA" id="ARBA00023002"/>
    </source>
</evidence>
<gene>
    <name evidence="2" type="ORF">MSAN_00836400</name>
</gene>